<reference evidence="2 3" key="1">
    <citation type="journal article" date="2015" name="Microbiome">
        <title>Genomic resolution of linkages in carbon, nitrogen, and sulfur cycling among widespread estuary sediment bacteria.</title>
        <authorList>
            <person name="Baker B.J."/>
            <person name="Lazar C.S."/>
            <person name="Teske A.P."/>
            <person name="Dick G.J."/>
        </authorList>
    </citation>
    <scope>NUCLEOTIDE SEQUENCE [LARGE SCALE GENOMIC DNA]</scope>
    <source>
        <strain evidence="2">SM23_60</strain>
    </source>
</reference>
<dbReference type="CDD" id="cd00118">
    <property type="entry name" value="LysM"/>
    <property type="match status" value="1"/>
</dbReference>
<dbReference type="PROSITE" id="PS51782">
    <property type="entry name" value="LYSM"/>
    <property type="match status" value="1"/>
</dbReference>
<name>A0A0S8GIF1_UNCW3</name>
<evidence type="ECO:0000259" key="1">
    <source>
        <dbReference type="PROSITE" id="PS51782"/>
    </source>
</evidence>
<dbReference type="InterPro" id="IPR052196">
    <property type="entry name" value="Bact_Kbp"/>
</dbReference>
<sequence>MKNPNLIYPDWVLYIPTLDEYTVIPGDYLGLIASYLSIYSNAQRWPEIYEANKDKIKDPDWIYPNQVFVIPHD</sequence>
<dbReference type="SUPFAM" id="SSF54106">
    <property type="entry name" value="LysM domain"/>
    <property type="match status" value="1"/>
</dbReference>
<proteinExistence type="predicted"/>
<accession>A0A0S8GIF1</accession>
<dbReference type="AlphaFoldDB" id="A0A0S8GIF1"/>
<gene>
    <name evidence="2" type="ORF">AMJ87_03680</name>
</gene>
<dbReference type="InterPro" id="IPR018392">
    <property type="entry name" value="LysM"/>
</dbReference>
<evidence type="ECO:0000313" key="3">
    <source>
        <dbReference type="Proteomes" id="UP000051096"/>
    </source>
</evidence>
<organism evidence="2 3">
    <name type="scientific">candidate division WOR_3 bacterium SM23_60</name>
    <dbReference type="NCBI Taxonomy" id="1703780"/>
    <lineage>
        <taxon>Bacteria</taxon>
        <taxon>Bacteria division WOR-3</taxon>
    </lineage>
</organism>
<feature type="domain" description="LysM" evidence="1">
    <location>
        <begin position="19"/>
        <end position="70"/>
    </location>
</feature>
<dbReference type="PATRIC" id="fig|1703780.3.peg.1485"/>
<dbReference type="InterPro" id="IPR036779">
    <property type="entry name" value="LysM_dom_sf"/>
</dbReference>
<dbReference type="EMBL" id="LJUO01000022">
    <property type="protein sequence ID" value="KPK72805.1"/>
    <property type="molecule type" value="Genomic_DNA"/>
</dbReference>
<dbReference type="PANTHER" id="PTHR34700:SF4">
    <property type="entry name" value="PHAGE-LIKE ELEMENT PBSX PROTEIN XKDP"/>
    <property type="match status" value="1"/>
</dbReference>
<dbReference type="Gene3D" id="3.10.350.10">
    <property type="entry name" value="LysM domain"/>
    <property type="match status" value="1"/>
</dbReference>
<dbReference type="Proteomes" id="UP000051096">
    <property type="component" value="Unassembled WGS sequence"/>
</dbReference>
<protein>
    <recommendedName>
        <fullName evidence="1">LysM domain-containing protein</fullName>
    </recommendedName>
</protein>
<evidence type="ECO:0000313" key="2">
    <source>
        <dbReference type="EMBL" id="KPK72805.1"/>
    </source>
</evidence>
<dbReference type="PANTHER" id="PTHR34700">
    <property type="entry name" value="POTASSIUM BINDING PROTEIN KBP"/>
    <property type="match status" value="1"/>
</dbReference>
<dbReference type="Pfam" id="PF01476">
    <property type="entry name" value="LysM"/>
    <property type="match status" value="1"/>
</dbReference>
<comment type="caution">
    <text evidence="2">The sequence shown here is derived from an EMBL/GenBank/DDBJ whole genome shotgun (WGS) entry which is preliminary data.</text>
</comment>